<gene>
    <name evidence="1" type="ORF">MSAN_01609500</name>
</gene>
<dbReference type="EMBL" id="JACAZH010000013">
    <property type="protein sequence ID" value="KAF7351762.1"/>
    <property type="molecule type" value="Genomic_DNA"/>
</dbReference>
<comment type="caution">
    <text evidence="1">The sequence shown here is derived from an EMBL/GenBank/DDBJ whole genome shotgun (WGS) entry which is preliminary data.</text>
</comment>
<evidence type="ECO:0000313" key="1">
    <source>
        <dbReference type="EMBL" id="KAF7351762.1"/>
    </source>
</evidence>
<protein>
    <submittedName>
        <fullName evidence="1">Uncharacterized protein</fullName>
    </submittedName>
</protein>
<keyword evidence="2" id="KW-1185">Reference proteome</keyword>
<accession>A0A8H7CXG1</accession>
<organism evidence="1 2">
    <name type="scientific">Mycena sanguinolenta</name>
    <dbReference type="NCBI Taxonomy" id="230812"/>
    <lineage>
        <taxon>Eukaryota</taxon>
        <taxon>Fungi</taxon>
        <taxon>Dikarya</taxon>
        <taxon>Basidiomycota</taxon>
        <taxon>Agaricomycotina</taxon>
        <taxon>Agaricomycetes</taxon>
        <taxon>Agaricomycetidae</taxon>
        <taxon>Agaricales</taxon>
        <taxon>Marasmiineae</taxon>
        <taxon>Mycenaceae</taxon>
        <taxon>Mycena</taxon>
    </lineage>
</organism>
<dbReference type="OrthoDB" id="3145912at2759"/>
<reference evidence="1" key="1">
    <citation type="submission" date="2020-05" db="EMBL/GenBank/DDBJ databases">
        <title>Mycena genomes resolve the evolution of fungal bioluminescence.</title>
        <authorList>
            <person name="Tsai I.J."/>
        </authorList>
    </citation>
    <scope>NUCLEOTIDE SEQUENCE</scope>
    <source>
        <strain evidence="1">160909Yilan</strain>
    </source>
</reference>
<sequence>MAAPIPRPKISRLPSSVAAQVLIARPALLRQHALHLGFVQTRKADIIADFISLCGAAVDIAFISSPNSESNHPDLSALTRTHSLHRLSFTLKALKQVFPYPDPFDGRHPFFSCITHLRILGWVDEWGTWSGLAQIPHLTHISTDSISDEALLGVLQHCRLLEVFVFVHAPQFHLYQKVPGVYGVLIYQPSPD</sequence>
<proteinExistence type="predicted"/>
<dbReference type="Proteomes" id="UP000623467">
    <property type="component" value="Unassembled WGS sequence"/>
</dbReference>
<dbReference type="AlphaFoldDB" id="A0A8H7CXG1"/>
<evidence type="ECO:0000313" key="2">
    <source>
        <dbReference type="Proteomes" id="UP000623467"/>
    </source>
</evidence>
<name>A0A8H7CXG1_9AGAR</name>